<accession>A0A376AKZ7</accession>
<feature type="domain" description="HTH marR-type" evidence="1">
    <location>
        <begin position="17"/>
        <end position="149"/>
    </location>
</feature>
<dbReference type="PANTHER" id="PTHR33164:SF105">
    <property type="entry name" value="TRANSCRIPTIONAL REPRESSOR PROTEIN-RELATED"/>
    <property type="match status" value="1"/>
</dbReference>
<dbReference type="EMBL" id="UEYP01000007">
    <property type="protein sequence ID" value="SSC68488.1"/>
    <property type="molecule type" value="Genomic_DNA"/>
</dbReference>
<dbReference type="InterPro" id="IPR036390">
    <property type="entry name" value="WH_DNA-bd_sf"/>
</dbReference>
<evidence type="ECO:0000259" key="1">
    <source>
        <dbReference type="PROSITE" id="PS50995"/>
    </source>
</evidence>
<dbReference type="STRING" id="1336235.GCA_000518785_02788"/>
<dbReference type="SUPFAM" id="SSF46785">
    <property type="entry name" value="Winged helix' DNA-binding domain"/>
    <property type="match status" value="1"/>
</dbReference>
<gene>
    <name evidence="2" type="ORF">RHIZ70_4196</name>
</gene>
<sequence>MSTEPLIPYSTTIHVRDTCLCLHAQRAARALARRFDTALKALGLTNGQFSLMMALNRPEPPPMGPVAHLLAMDRTTLTAALKPLERRGWVSIETDPKDRRGKRLRLTADGAAVLSAAVPIWRETHAAVEAELSSGDPDGLRRDLLEIGR</sequence>
<dbReference type="Gene3D" id="1.10.10.10">
    <property type="entry name" value="Winged helix-like DNA-binding domain superfamily/Winged helix DNA-binding domain"/>
    <property type="match status" value="1"/>
</dbReference>
<dbReference type="RefSeq" id="WP_115671111.1">
    <property type="nucleotide sequence ID" value="NZ_UEYP01000007.1"/>
</dbReference>
<dbReference type="InterPro" id="IPR036388">
    <property type="entry name" value="WH-like_DNA-bd_sf"/>
</dbReference>
<protein>
    <recommendedName>
        <fullName evidence="1">HTH marR-type domain-containing protein</fullName>
    </recommendedName>
</protein>
<dbReference type="GO" id="GO:0003700">
    <property type="term" value="F:DNA-binding transcription factor activity"/>
    <property type="evidence" value="ECO:0007669"/>
    <property type="project" value="InterPro"/>
</dbReference>
<organism evidence="2 3">
    <name type="scientific">Ciceribacter selenitireducens ATCC BAA-1503</name>
    <dbReference type="NCBI Taxonomy" id="1336235"/>
    <lineage>
        <taxon>Bacteria</taxon>
        <taxon>Pseudomonadati</taxon>
        <taxon>Pseudomonadota</taxon>
        <taxon>Alphaproteobacteria</taxon>
        <taxon>Hyphomicrobiales</taxon>
        <taxon>Rhizobiaceae</taxon>
        <taxon>Ciceribacter</taxon>
    </lineage>
</organism>
<dbReference type="InterPro" id="IPR039422">
    <property type="entry name" value="MarR/SlyA-like"/>
</dbReference>
<evidence type="ECO:0000313" key="3">
    <source>
        <dbReference type="Proteomes" id="UP000254764"/>
    </source>
</evidence>
<keyword evidence="3" id="KW-1185">Reference proteome</keyword>
<proteinExistence type="predicted"/>
<dbReference type="AlphaFoldDB" id="A0A376AKZ7"/>
<dbReference type="PANTHER" id="PTHR33164">
    <property type="entry name" value="TRANSCRIPTIONAL REGULATOR, MARR FAMILY"/>
    <property type="match status" value="1"/>
</dbReference>
<name>A0A376AKZ7_9HYPH</name>
<dbReference type="Pfam" id="PF01047">
    <property type="entry name" value="MarR"/>
    <property type="match status" value="1"/>
</dbReference>
<dbReference type="InterPro" id="IPR000835">
    <property type="entry name" value="HTH_MarR-typ"/>
</dbReference>
<dbReference type="OrthoDB" id="2287011at2"/>
<dbReference type="Proteomes" id="UP000254764">
    <property type="component" value="Unassembled WGS sequence"/>
</dbReference>
<dbReference type="PRINTS" id="PR00598">
    <property type="entry name" value="HTHMARR"/>
</dbReference>
<dbReference type="PROSITE" id="PS50995">
    <property type="entry name" value="HTH_MARR_2"/>
    <property type="match status" value="1"/>
</dbReference>
<dbReference type="GO" id="GO:0006950">
    <property type="term" value="P:response to stress"/>
    <property type="evidence" value="ECO:0007669"/>
    <property type="project" value="TreeGrafter"/>
</dbReference>
<dbReference type="SMART" id="SM00347">
    <property type="entry name" value="HTH_MARR"/>
    <property type="match status" value="1"/>
</dbReference>
<reference evidence="3" key="1">
    <citation type="submission" date="2018-07" db="EMBL/GenBank/DDBJ databases">
        <authorList>
            <person name="Peiro R."/>
            <person name="Begona"/>
            <person name="Cbmso G."/>
            <person name="Lopez M."/>
            <person name="Gonzalez S."/>
        </authorList>
    </citation>
    <scope>NUCLEOTIDE SEQUENCE [LARGE SCALE GENOMIC DNA]</scope>
</reference>
<evidence type="ECO:0000313" key="2">
    <source>
        <dbReference type="EMBL" id="SSC68488.1"/>
    </source>
</evidence>